<evidence type="ECO:0000256" key="1">
    <source>
        <dbReference type="ARBA" id="ARBA00005250"/>
    </source>
</evidence>
<dbReference type="CDD" id="cd16282">
    <property type="entry name" value="metallo-hydrolase-like_MBL-fold"/>
    <property type="match status" value="1"/>
</dbReference>
<keyword evidence="5" id="KW-1185">Reference proteome</keyword>
<evidence type="ECO:0000256" key="2">
    <source>
        <dbReference type="SAM" id="SignalP"/>
    </source>
</evidence>
<dbReference type="SUPFAM" id="SSF56281">
    <property type="entry name" value="Metallo-hydrolase/oxidoreductase"/>
    <property type="match status" value="1"/>
</dbReference>
<dbReference type="Proteomes" id="UP001354971">
    <property type="component" value="Unassembled WGS sequence"/>
</dbReference>
<dbReference type="Pfam" id="PF00753">
    <property type="entry name" value="Lactamase_B"/>
    <property type="match status" value="1"/>
</dbReference>
<reference evidence="4 5" key="1">
    <citation type="submission" date="2024-01" db="EMBL/GenBank/DDBJ databases">
        <title>Hyphobacterium bacterium isolated from marine sediment.</title>
        <authorList>
            <person name="Zhao S."/>
        </authorList>
    </citation>
    <scope>NUCLEOTIDE SEQUENCE [LARGE SCALE GENOMIC DNA]</scope>
    <source>
        <strain evidence="5">HN65</strain>
    </source>
</reference>
<sequence>MKTMLAITLSAGFAAAAFGQDAPELSFENTELRGGVIMMSTGRAGNVGLLVGEDGLLLIDDQLPGTGPQVEAAIAELAGEGVPRFILNTHYHGDHVGSNDHFHAEGSIVAAHHNIRTRLAGSDEFNAEGFLPILTFGDDLHFHMNGETVRAVHVPNAHTDGDAIVYFENADVLHMGDTLFSGLFPFIDLAGGGSVEGYVAAMERAYEMAGENSQVIPGHGPLSTREDIRASIEMVEATRAIVTPMVEAGMSLEEVLAANPLADYHEDWNWGFICTPRMIATLYHDAAGDGTSPLGQSCN</sequence>
<dbReference type="RefSeq" id="WP_330199377.1">
    <property type="nucleotide sequence ID" value="NZ_JAZDRP010000005.1"/>
</dbReference>
<feature type="chain" id="PRO_5045492484" evidence="2">
    <location>
        <begin position="20"/>
        <end position="299"/>
    </location>
</feature>
<comment type="similarity">
    <text evidence="1">Belongs to the metallo-beta-lactamase superfamily. Class-B beta-lactamase family.</text>
</comment>
<protein>
    <submittedName>
        <fullName evidence="4">MBL fold metallo-hydrolase</fullName>
    </submittedName>
</protein>
<dbReference type="InterPro" id="IPR050855">
    <property type="entry name" value="NDM-1-like"/>
</dbReference>
<dbReference type="InterPro" id="IPR001279">
    <property type="entry name" value="Metallo-B-lactamas"/>
</dbReference>
<name>A0ABU7LS35_9PROT</name>
<dbReference type="PANTHER" id="PTHR42951:SF4">
    <property type="entry name" value="ACYL-COENZYME A THIOESTERASE MBLAC2"/>
    <property type="match status" value="1"/>
</dbReference>
<gene>
    <name evidence="4" type="ORF">V0U79_10075</name>
</gene>
<feature type="domain" description="Metallo-beta-lactamase" evidence="3">
    <location>
        <begin position="44"/>
        <end position="219"/>
    </location>
</feature>
<dbReference type="Gene3D" id="3.60.15.10">
    <property type="entry name" value="Ribonuclease Z/Hydroxyacylglutathione hydrolase-like"/>
    <property type="match status" value="1"/>
</dbReference>
<evidence type="ECO:0000313" key="4">
    <source>
        <dbReference type="EMBL" id="MEE2526716.1"/>
    </source>
</evidence>
<dbReference type="InterPro" id="IPR036866">
    <property type="entry name" value="RibonucZ/Hydroxyglut_hydro"/>
</dbReference>
<dbReference type="EMBL" id="JAZDRP010000005">
    <property type="protein sequence ID" value="MEE2526716.1"/>
    <property type="molecule type" value="Genomic_DNA"/>
</dbReference>
<evidence type="ECO:0000259" key="3">
    <source>
        <dbReference type="SMART" id="SM00849"/>
    </source>
</evidence>
<feature type="signal peptide" evidence="2">
    <location>
        <begin position="1"/>
        <end position="19"/>
    </location>
</feature>
<organism evidence="4 5">
    <name type="scientific">Hyphobacterium lacteum</name>
    <dbReference type="NCBI Taxonomy" id="3116575"/>
    <lineage>
        <taxon>Bacteria</taxon>
        <taxon>Pseudomonadati</taxon>
        <taxon>Pseudomonadota</taxon>
        <taxon>Alphaproteobacteria</taxon>
        <taxon>Maricaulales</taxon>
        <taxon>Maricaulaceae</taxon>
        <taxon>Hyphobacterium</taxon>
    </lineage>
</organism>
<dbReference type="SMART" id="SM00849">
    <property type="entry name" value="Lactamase_B"/>
    <property type="match status" value="1"/>
</dbReference>
<comment type="caution">
    <text evidence="4">The sequence shown here is derived from an EMBL/GenBank/DDBJ whole genome shotgun (WGS) entry which is preliminary data.</text>
</comment>
<dbReference type="PANTHER" id="PTHR42951">
    <property type="entry name" value="METALLO-BETA-LACTAMASE DOMAIN-CONTAINING"/>
    <property type="match status" value="1"/>
</dbReference>
<evidence type="ECO:0000313" key="5">
    <source>
        <dbReference type="Proteomes" id="UP001354971"/>
    </source>
</evidence>
<accession>A0ABU7LS35</accession>
<proteinExistence type="inferred from homology"/>
<keyword evidence="2" id="KW-0732">Signal</keyword>